<dbReference type="KEGG" id="mfk:E2N92_11330"/>
<dbReference type="InterPro" id="IPR036388">
    <property type="entry name" value="WH-like_DNA-bd_sf"/>
</dbReference>
<dbReference type="InterPro" id="IPR029063">
    <property type="entry name" value="SAM-dependent_MTases_sf"/>
</dbReference>
<sequence length="274" mass="30517">MHDPGLEILTMLATAPCHVYGLKFRLEEEGISRSHSDLYKTVNSLKRRGLVDYEQAPSTKGPAKKVFFITDKGREALFLARKSSVGVVLSDYFRHLALTFQDLMVAEFESERPLRRIAVVPDPLSGGMADLFVAAAADLTGQIPERWLIARDKTIIEKFQSLIADPAAMPCCDGAFDLLIAPGLSEAVPGPLLPELARILAPRGQLVTFLPFTEEMTESSIAGEFLIREVRRFFPELQVWRQTDFLSALSASFDVTSVNHLGFTLIFCRARTRE</sequence>
<dbReference type="Proteomes" id="UP000826709">
    <property type="component" value="Chromosome"/>
</dbReference>
<reference evidence="2" key="2">
    <citation type="submission" date="2019-03" db="EMBL/GenBank/DDBJ databases">
        <authorList>
            <person name="Chen S.-C."/>
            <person name="Wu S.-Y."/>
            <person name="Lai M.-C."/>
        </authorList>
    </citation>
    <scope>NUCLEOTIDE SEQUENCE</scope>
    <source>
        <strain evidence="2">ML15</strain>
    </source>
</reference>
<gene>
    <name evidence="2" type="ORF">E2N92_11330</name>
</gene>
<reference evidence="2" key="1">
    <citation type="journal article" date="2005" name="Int. J. Syst. Evol. Microbiol.">
        <title>Methanofollis formosanus sp. nov., isolated from a fish pond.</title>
        <authorList>
            <person name="Wu S.Y."/>
            <person name="Chen S.C."/>
            <person name="Lai M.C."/>
        </authorList>
    </citation>
    <scope>NUCLEOTIDE SEQUENCE</scope>
    <source>
        <strain evidence="2">ML15</strain>
    </source>
</reference>
<evidence type="ECO:0000259" key="1">
    <source>
        <dbReference type="Pfam" id="PF03551"/>
    </source>
</evidence>
<name>A0A8G1A2H7_9EURY</name>
<dbReference type="EMBL" id="CP037968">
    <property type="protein sequence ID" value="QYZ79972.1"/>
    <property type="molecule type" value="Genomic_DNA"/>
</dbReference>
<keyword evidence="3" id="KW-1185">Reference proteome</keyword>
<feature type="domain" description="Transcription regulator PadR N-terminal" evidence="1">
    <location>
        <begin position="8"/>
        <end position="77"/>
    </location>
</feature>
<organism evidence="2 3">
    <name type="scientific">Methanofollis formosanus</name>
    <dbReference type="NCBI Taxonomy" id="299308"/>
    <lineage>
        <taxon>Archaea</taxon>
        <taxon>Methanobacteriati</taxon>
        <taxon>Methanobacteriota</taxon>
        <taxon>Stenosarchaea group</taxon>
        <taxon>Methanomicrobia</taxon>
        <taxon>Methanomicrobiales</taxon>
        <taxon>Methanomicrobiaceae</taxon>
        <taxon>Methanofollis</taxon>
    </lineage>
</organism>
<proteinExistence type="predicted"/>
<dbReference type="InterPro" id="IPR036390">
    <property type="entry name" value="WH_DNA-bd_sf"/>
</dbReference>
<dbReference type="SUPFAM" id="SSF46785">
    <property type="entry name" value="Winged helix' DNA-binding domain"/>
    <property type="match status" value="1"/>
</dbReference>
<accession>A0A8G1A2H7</accession>
<protein>
    <submittedName>
        <fullName evidence="2">PadR family transcriptional regulator</fullName>
    </submittedName>
</protein>
<dbReference type="OrthoDB" id="111174at2157"/>
<dbReference type="Gene3D" id="1.10.10.10">
    <property type="entry name" value="Winged helix-like DNA-binding domain superfamily/Winged helix DNA-binding domain"/>
    <property type="match status" value="1"/>
</dbReference>
<dbReference type="SUPFAM" id="SSF53335">
    <property type="entry name" value="S-adenosyl-L-methionine-dependent methyltransferases"/>
    <property type="match status" value="1"/>
</dbReference>
<dbReference type="Gene3D" id="3.40.50.150">
    <property type="entry name" value="Vaccinia Virus protein VP39"/>
    <property type="match status" value="1"/>
</dbReference>
<dbReference type="AlphaFoldDB" id="A0A8G1A2H7"/>
<evidence type="ECO:0000313" key="3">
    <source>
        <dbReference type="Proteomes" id="UP000826709"/>
    </source>
</evidence>
<dbReference type="InterPro" id="IPR005149">
    <property type="entry name" value="Tscrpt_reg_PadR_N"/>
</dbReference>
<dbReference type="Pfam" id="PF03551">
    <property type="entry name" value="PadR"/>
    <property type="match status" value="1"/>
</dbReference>
<dbReference type="RefSeq" id="WP_220681279.1">
    <property type="nucleotide sequence ID" value="NZ_CP037968.1"/>
</dbReference>
<evidence type="ECO:0000313" key="2">
    <source>
        <dbReference type="EMBL" id="QYZ79972.1"/>
    </source>
</evidence>